<proteinExistence type="predicted"/>
<accession>A0A9P3Q4K4</accession>
<gene>
    <name evidence="3" type="ORF">Mkiyose1413_27590</name>
    <name evidence="2" type="ORF">SRL2020028_11750</name>
</gene>
<dbReference type="EMBL" id="BRXE01000007">
    <property type="protein sequence ID" value="GLB81919.1"/>
    <property type="molecule type" value="Genomic_DNA"/>
</dbReference>
<name>A0A9P3Q4K4_9MYCO</name>
<dbReference type="InterPro" id="IPR000073">
    <property type="entry name" value="AB_hydrolase_1"/>
</dbReference>
<dbReference type="Proteomes" id="UP001165663">
    <property type="component" value="Unassembled WGS sequence"/>
</dbReference>
<dbReference type="PANTHER" id="PTHR43798">
    <property type="entry name" value="MONOACYLGLYCEROL LIPASE"/>
    <property type="match status" value="1"/>
</dbReference>
<reference evidence="3" key="1">
    <citation type="submission" date="2022-08" db="EMBL/GenBank/DDBJ databases">
        <title>Mycobacterium kiyosense sp. nov., scotochromogenic slow-glowing species isolated from respiratory specimens.</title>
        <authorList>
            <person name="Fukano H."/>
            <person name="Kazumi Y."/>
            <person name="Sakagami N."/>
            <person name="Ato M."/>
            <person name="Mitarai S."/>
            <person name="Hoshino Y."/>
        </authorList>
    </citation>
    <scope>NUCLEOTIDE SEQUENCE</scope>
    <source>
        <strain evidence="3">1413</strain>
        <strain evidence="2">SRL2020-028</strain>
    </source>
</reference>
<dbReference type="Proteomes" id="UP001064782">
    <property type="component" value="Unassembled WGS sequence"/>
</dbReference>
<dbReference type="Pfam" id="PF00561">
    <property type="entry name" value="Abhydrolase_1"/>
    <property type="match status" value="1"/>
</dbReference>
<dbReference type="AlphaFoldDB" id="A0A9P3Q4K4"/>
<dbReference type="InterPro" id="IPR029058">
    <property type="entry name" value="AB_hydrolase_fold"/>
</dbReference>
<keyword evidence="3" id="KW-0378">Hydrolase</keyword>
<evidence type="ECO:0000313" key="4">
    <source>
        <dbReference type="Proteomes" id="UP001064782"/>
    </source>
</evidence>
<evidence type="ECO:0000313" key="2">
    <source>
        <dbReference type="EMBL" id="GLB81919.1"/>
    </source>
</evidence>
<dbReference type="EMBL" id="BRZI01000018">
    <property type="protein sequence ID" value="GLD30876.1"/>
    <property type="molecule type" value="Genomic_DNA"/>
</dbReference>
<evidence type="ECO:0000259" key="1">
    <source>
        <dbReference type="Pfam" id="PF00561"/>
    </source>
</evidence>
<keyword evidence="4" id="KW-1185">Reference proteome</keyword>
<dbReference type="Gene3D" id="3.40.50.1820">
    <property type="entry name" value="alpha/beta hydrolase"/>
    <property type="match status" value="1"/>
</dbReference>
<comment type="caution">
    <text evidence="3">The sequence shown here is derived from an EMBL/GenBank/DDBJ whole genome shotgun (WGS) entry which is preliminary data.</text>
</comment>
<organism evidence="3 4">
    <name type="scientific">Mycobacterium kiyosense</name>
    <dbReference type="NCBI Taxonomy" id="2871094"/>
    <lineage>
        <taxon>Bacteria</taxon>
        <taxon>Bacillati</taxon>
        <taxon>Actinomycetota</taxon>
        <taxon>Actinomycetes</taxon>
        <taxon>Mycobacteriales</taxon>
        <taxon>Mycobacteriaceae</taxon>
        <taxon>Mycobacterium</taxon>
    </lineage>
</organism>
<sequence length="355" mass="37839">MSNLTSGDQPDMRRPSEWLTAVGAGLPALSRRAGRTRENGPMRSPNQRVVIGRVLLIVALLVAGCGARPTTPTTAPAAPGDFIGPVEIGNGRHLFLECRGQGTPTVILESGYHNSSDPWSQSDAAAPATGPAVLTALAREHRVCAYDRPGTLRNTSPLAITDRSSPVPMPRTANDVVSDLHTLLDAAHVPGPYILVGHSLGGLFVRLYAQTHPEQVRAVVFVDAFGVEIPSLMGPDWPAYRQDLDQPPAELTDTKSFETVDIDASLAQVAAAAPFPAVATAVLTRTEPFRIPSDVAPDKSEKLERAWRDAAARLVELRPQTPHIVATGSDHFIQVQQPDLVAAAVGLVIQRSASR</sequence>
<dbReference type="SUPFAM" id="SSF53474">
    <property type="entry name" value="alpha/beta-Hydrolases"/>
    <property type="match status" value="1"/>
</dbReference>
<dbReference type="InterPro" id="IPR050266">
    <property type="entry name" value="AB_hydrolase_sf"/>
</dbReference>
<protein>
    <submittedName>
        <fullName evidence="3">Alpha/beta hydrolase</fullName>
    </submittedName>
</protein>
<dbReference type="GO" id="GO:0016787">
    <property type="term" value="F:hydrolase activity"/>
    <property type="evidence" value="ECO:0007669"/>
    <property type="project" value="UniProtKB-KW"/>
</dbReference>
<dbReference type="PANTHER" id="PTHR43798:SF33">
    <property type="entry name" value="HYDROLASE, PUTATIVE (AFU_ORTHOLOGUE AFUA_2G14860)-RELATED"/>
    <property type="match status" value="1"/>
</dbReference>
<evidence type="ECO:0000313" key="3">
    <source>
        <dbReference type="EMBL" id="GLD30876.1"/>
    </source>
</evidence>
<feature type="domain" description="AB hydrolase-1" evidence="1">
    <location>
        <begin position="104"/>
        <end position="244"/>
    </location>
</feature>
<dbReference type="GO" id="GO:0016020">
    <property type="term" value="C:membrane"/>
    <property type="evidence" value="ECO:0007669"/>
    <property type="project" value="TreeGrafter"/>
</dbReference>